<dbReference type="EMBL" id="JAUEPS010000018">
    <property type="protein sequence ID" value="KAK0458332.1"/>
    <property type="molecule type" value="Genomic_DNA"/>
</dbReference>
<dbReference type="GeneID" id="85361018"/>
<evidence type="ECO:0000313" key="3">
    <source>
        <dbReference type="Proteomes" id="UP001175211"/>
    </source>
</evidence>
<accession>A0AA39KBX5</accession>
<name>A0AA39KBX5_ARMTA</name>
<feature type="region of interest" description="Disordered" evidence="1">
    <location>
        <begin position="258"/>
        <end position="280"/>
    </location>
</feature>
<feature type="compositionally biased region" description="Acidic residues" evidence="1">
    <location>
        <begin position="120"/>
        <end position="140"/>
    </location>
</feature>
<proteinExistence type="predicted"/>
<keyword evidence="3" id="KW-1185">Reference proteome</keyword>
<reference evidence="2" key="1">
    <citation type="submission" date="2023-06" db="EMBL/GenBank/DDBJ databases">
        <authorList>
            <consortium name="Lawrence Berkeley National Laboratory"/>
            <person name="Ahrendt S."/>
            <person name="Sahu N."/>
            <person name="Indic B."/>
            <person name="Wong-Bajracharya J."/>
            <person name="Merenyi Z."/>
            <person name="Ke H.-M."/>
            <person name="Monk M."/>
            <person name="Kocsube S."/>
            <person name="Drula E."/>
            <person name="Lipzen A."/>
            <person name="Balint B."/>
            <person name="Henrissat B."/>
            <person name="Andreopoulos B."/>
            <person name="Martin F.M."/>
            <person name="Harder C.B."/>
            <person name="Rigling D."/>
            <person name="Ford K.L."/>
            <person name="Foster G.D."/>
            <person name="Pangilinan J."/>
            <person name="Papanicolaou A."/>
            <person name="Barry K."/>
            <person name="LaButti K."/>
            <person name="Viragh M."/>
            <person name="Koriabine M."/>
            <person name="Yan M."/>
            <person name="Riley R."/>
            <person name="Champramary S."/>
            <person name="Plett K.L."/>
            <person name="Tsai I.J."/>
            <person name="Slot J."/>
            <person name="Sipos G."/>
            <person name="Plett J."/>
            <person name="Nagy L.G."/>
            <person name="Grigoriev I.V."/>
        </authorList>
    </citation>
    <scope>NUCLEOTIDE SEQUENCE</scope>
    <source>
        <strain evidence="2">CCBAS 213</strain>
    </source>
</reference>
<dbReference type="AlphaFoldDB" id="A0AA39KBX5"/>
<feature type="region of interest" description="Disordered" evidence="1">
    <location>
        <begin position="75"/>
        <end position="150"/>
    </location>
</feature>
<protein>
    <submittedName>
        <fullName evidence="2">Uncharacterized protein</fullName>
    </submittedName>
</protein>
<comment type="caution">
    <text evidence="2">The sequence shown here is derived from an EMBL/GenBank/DDBJ whole genome shotgun (WGS) entry which is preliminary data.</text>
</comment>
<dbReference type="Proteomes" id="UP001175211">
    <property type="component" value="Unassembled WGS sequence"/>
</dbReference>
<gene>
    <name evidence="2" type="ORF">EV420DRAFT_1643222</name>
</gene>
<sequence>MPGHFSPSMETSNSICYLADDATPPAPMVLSLCATDLFFAPKATPWAIEHLSHSGKLKPLAGRLRRTRFAPYPLPSCQSSSLAKGKKRDPTPIPLTSRASVPPAPRRDKGKGRGTSTPPCDDEPPLNDDVSDEESTEEEPLSSSQTLISSSSHSTIQRVLIAQPKGVGNLGLVQLGAKLNWEGDTYQQVVKYAEKIFPVYLKTETSVSGQDQTNKDAFKDAMMQEFNDPLSNYVNVWPLEQIMQHLCKKFSEKTRKQSAKRTMEAVQTAVAGPSAPRKIS</sequence>
<feature type="compositionally biased region" description="Low complexity" evidence="1">
    <location>
        <begin position="141"/>
        <end position="150"/>
    </location>
</feature>
<organism evidence="2 3">
    <name type="scientific">Armillaria tabescens</name>
    <name type="common">Ringless honey mushroom</name>
    <name type="synonym">Agaricus tabescens</name>
    <dbReference type="NCBI Taxonomy" id="1929756"/>
    <lineage>
        <taxon>Eukaryota</taxon>
        <taxon>Fungi</taxon>
        <taxon>Dikarya</taxon>
        <taxon>Basidiomycota</taxon>
        <taxon>Agaricomycotina</taxon>
        <taxon>Agaricomycetes</taxon>
        <taxon>Agaricomycetidae</taxon>
        <taxon>Agaricales</taxon>
        <taxon>Marasmiineae</taxon>
        <taxon>Physalacriaceae</taxon>
        <taxon>Desarmillaria</taxon>
    </lineage>
</organism>
<evidence type="ECO:0000313" key="2">
    <source>
        <dbReference type="EMBL" id="KAK0458332.1"/>
    </source>
</evidence>
<evidence type="ECO:0000256" key="1">
    <source>
        <dbReference type="SAM" id="MobiDB-lite"/>
    </source>
</evidence>
<dbReference type="RefSeq" id="XP_060330620.1">
    <property type="nucleotide sequence ID" value="XM_060477470.1"/>
</dbReference>